<evidence type="ECO:0000259" key="1">
    <source>
        <dbReference type="Pfam" id="PF00534"/>
    </source>
</evidence>
<organism evidence="2 3">
    <name type="scientific">Winogradskyella pelagia</name>
    <dbReference type="NCBI Taxonomy" id="2819984"/>
    <lineage>
        <taxon>Bacteria</taxon>
        <taxon>Pseudomonadati</taxon>
        <taxon>Bacteroidota</taxon>
        <taxon>Flavobacteriia</taxon>
        <taxon>Flavobacteriales</taxon>
        <taxon>Flavobacteriaceae</taxon>
        <taxon>Winogradskyella</taxon>
    </lineage>
</organism>
<dbReference type="RefSeq" id="WP_208154059.1">
    <property type="nucleotide sequence ID" value="NZ_JAGEVF010000005.1"/>
</dbReference>
<protein>
    <submittedName>
        <fullName evidence="2">Glycosyltransferase</fullName>
    </submittedName>
</protein>
<name>A0ABS3T1T9_9FLAO</name>
<dbReference type="Proteomes" id="UP000676776">
    <property type="component" value="Unassembled WGS sequence"/>
</dbReference>
<keyword evidence="3" id="KW-1185">Reference proteome</keyword>
<comment type="caution">
    <text evidence="2">The sequence shown here is derived from an EMBL/GenBank/DDBJ whole genome shotgun (WGS) entry which is preliminary data.</text>
</comment>
<accession>A0ABS3T1T9</accession>
<feature type="domain" description="Glycosyl transferase family 1" evidence="1">
    <location>
        <begin position="243"/>
        <end position="402"/>
    </location>
</feature>
<dbReference type="InterPro" id="IPR001296">
    <property type="entry name" value="Glyco_trans_1"/>
</dbReference>
<dbReference type="Gene3D" id="3.40.50.2000">
    <property type="entry name" value="Glycogen Phosphorylase B"/>
    <property type="match status" value="2"/>
</dbReference>
<dbReference type="SUPFAM" id="SSF53756">
    <property type="entry name" value="UDP-Glycosyltransferase/glycogen phosphorylase"/>
    <property type="match status" value="1"/>
</dbReference>
<dbReference type="InterPro" id="IPR050194">
    <property type="entry name" value="Glycosyltransferase_grp1"/>
</dbReference>
<dbReference type="PANTHER" id="PTHR45947">
    <property type="entry name" value="SULFOQUINOVOSYL TRANSFERASE SQD2"/>
    <property type="match status" value="1"/>
</dbReference>
<dbReference type="EMBL" id="JAGEVF010000005">
    <property type="protein sequence ID" value="MBO3116692.1"/>
    <property type="molecule type" value="Genomic_DNA"/>
</dbReference>
<sequence length="422" mass="47801">MNILIVNTFDKGGAANACLRLHQGLLQEGVDAKVLLKHKEKSLTETYQFQPTKKKKSILQRLKQKCFSALRFLGIYKTQKFRDQEFLNSREAGLELFSFPQSDFDITTSPLYKEADIINLHWVAGFLDYASFFKKNTKPVVWTLHDMNPFTGGEHYKETILGMDASGHPIQRCIPENEMCIAEKNLSLKMAALSNVNNLHLVSLCQWMTNEISKSPLFRDYPVSLIPNGIDSDIFQPRNKVHFREVLNIPQDKTFILFVADSIHNHRKGYAFLEHALSKLQSDDVVLCAVGNKADDIEPMVNTIELGAIKDEQRMSMVYASADVFVIPSLMDNLPNTVIESLLCGTPVIGFPVGGITDMVIDGENGLLTKAISSESLLATIKQFLETKHTFNRARIREEAYRKYGLQVQTKAYMKLFKDILK</sequence>
<dbReference type="Pfam" id="PF00534">
    <property type="entry name" value="Glycos_transf_1"/>
    <property type="match status" value="1"/>
</dbReference>
<evidence type="ECO:0000313" key="2">
    <source>
        <dbReference type="EMBL" id="MBO3116692.1"/>
    </source>
</evidence>
<proteinExistence type="predicted"/>
<gene>
    <name evidence="2" type="ORF">J4050_08040</name>
</gene>
<evidence type="ECO:0000313" key="3">
    <source>
        <dbReference type="Proteomes" id="UP000676776"/>
    </source>
</evidence>
<reference evidence="2 3" key="1">
    <citation type="submission" date="2021-03" db="EMBL/GenBank/DDBJ databases">
        <title>Winogradskyella sp. nov., isolated from costal sediment.</title>
        <authorList>
            <person name="Gao C."/>
        </authorList>
    </citation>
    <scope>NUCLEOTIDE SEQUENCE [LARGE SCALE GENOMIC DNA]</scope>
    <source>
        <strain evidence="2 3">DF17</strain>
    </source>
</reference>
<dbReference type="PANTHER" id="PTHR45947:SF3">
    <property type="entry name" value="SULFOQUINOVOSYL TRANSFERASE SQD2"/>
    <property type="match status" value="1"/>
</dbReference>